<evidence type="ECO:0000259" key="4">
    <source>
        <dbReference type="PROSITE" id="PS51782"/>
    </source>
</evidence>
<dbReference type="InterPro" id="IPR018392">
    <property type="entry name" value="LysM"/>
</dbReference>
<dbReference type="InterPro" id="IPR050708">
    <property type="entry name" value="T6SS_VgrG/RHS"/>
</dbReference>
<dbReference type="Gene3D" id="2.60.40.10">
    <property type="entry name" value="Immunoglobulins"/>
    <property type="match status" value="10"/>
</dbReference>
<comment type="caution">
    <text evidence="5">The sequence shown here is derived from an EMBL/GenBank/DDBJ whole genome shotgun (WGS) entry which is preliminary data.</text>
</comment>
<dbReference type="InterPro" id="IPR056823">
    <property type="entry name" value="TEN-like_YD-shell"/>
</dbReference>
<evidence type="ECO:0000313" key="6">
    <source>
        <dbReference type="Proteomes" id="UP000319722"/>
    </source>
</evidence>
<dbReference type="Pfam" id="PF05593">
    <property type="entry name" value="RHS_repeat"/>
    <property type="match status" value="7"/>
</dbReference>
<dbReference type="InterPro" id="IPR043708">
    <property type="entry name" value="DUF5648"/>
</dbReference>
<feature type="transmembrane region" description="Helical" evidence="3">
    <location>
        <begin position="5697"/>
        <end position="5719"/>
    </location>
</feature>
<dbReference type="SUPFAM" id="SSF63829">
    <property type="entry name" value="Calcium-dependent phosphotriesterase"/>
    <property type="match status" value="1"/>
</dbReference>
<dbReference type="Gene3D" id="3.10.350.10">
    <property type="entry name" value="LysM domain"/>
    <property type="match status" value="1"/>
</dbReference>
<evidence type="ECO:0000256" key="3">
    <source>
        <dbReference type="SAM" id="Phobius"/>
    </source>
</evidence>
<feature type="region of interest" description="Disordered" evidence="2">
    <location>
        <begin position="3718"/>
        <end position="3753"/>
    </location>
</feature>
<dbReference type="Pfam" id="PF01476">
    <property type="entry name" value="LysM"/>
    <property type="match status" value="1"/>
</dbReference>
<dbReference type="SUPFAM" id="SSF101898">
    <property type="entry name" value="NHL repeat"/>
    <property type="match status" value="1"/>
</dbReference>
<dbReference type="NCBIfam" id="TIGR01643">
    <property type="entry name" value="YD_repeat_2x"/>
    <property type="match status" value="15"/>
</dbReference>
<keyword evidence="3" id="KW-1133">Transmembrane helix</keyword>
<dbReference type="Pfam" id="PF25023">
    <property type="entry name" value="TEN_YD-shell"/>
    <property type="match status" value="3"/>
</dbReference>
<dbReference type="SUPFAM" id="SSF82171">
    <property type="entry name" value="DPP6 N-terminal domain-like"/>
    <property type="match status" value="1"/>
</dbReference>
<dbReference type="InterPro" id="IPR036779">
    <property type="entry name" value="LysM_dom_sf"/>
</dbReference>
<feature type="domain" description="LysM" evidence="4">
    <location>
        <begin position="5568"/>
        <end position="5615"/>
    </location>
</feature>
<name>A0A561C403_9BURK</name>
<dbReference type="RefSeq" id="WP_145744335.1">
    <property type="nucleotide sequence ID" value="NZ_VIVL01000005.1"/>
</dbReference>
<accession>A0A561C403</accession>
<feature type="region of interest" description="Disordered" evidence="2">
    <location>
        <begin position="4821"/>
        <end position="4862"/>
    </location>
</feature>
<reference evidence="5 6" key="1">
    <citation type="submission" date="2019-06" db="EMBL/GenBank/DDBJ databases">
        <title>Sorghum-associated microbial communities from plants grown in Nebraska, USA.</title>
        <authorList>
            <person name="Schachtman D."/>
        </authorList>
    </citation>
    <scope>NUCLEOTIDE SEQUENCE [LARGE SCALE GENOMIC DNA]</scope>
    <source>
        <strain evidence="5 6">T529</strain>
    </source>
</reference>
<organism evidence="5 6">
    <name type="scientific">Variovorax beijingensis</name>
    <dbReference type="NCBI Taxonomy" id="2496117"/>
    <lineage>
        <taxon>Bacteria</taxon>
        <taxon>Pseudomonadati</taxon>
        <taxon>Pseudomonadota</taxon>
        <taxon>Betaproteobacteria</taxon>
        <taxon>Burkholderiales</taxon>
        <taxon>Comamonadaceae</taxon>
        <taxon>Variovorax</taxon>
    </lineage>
</organism>
<feature type="compositionally biased region" description="Basic and acidic residues" evidence="2">
    <location>
        <begin position="3733"/>
        <end position="3753"/>
    </location>
</feature>
<dbReference type="Pfam" id="PF16640">
    <property type="entry name" value="Big_3_5"/>
    <property type="match status" value="9"/>
</dbReference>
<feature type="transmembrane region" description="Helical" evidence="3">
    <location>
        <begin position="5661"/>
        <end position="5685"/>
    </location>
</feature>
<dbReference type="PROSITE" id="PS51782">
    <property type="entry name" value="LYSM"/>
    <property type="match status" value="2"/>
</dbReference>
<proteinExistence type="predicted"/>
<dbReference type="InterPro" id="IPR013783">
    <property type="entry name" value="Ig-like_fold"/>
</dbReference>
<dbReference type="Gene3D" id="2.180.10.10">
    <property type="entry name" value="RHS repeat-associated core"/>
    <property type="match status" value="14"/>
</dbReference>
<evidence type="ECO:0000256" key="1">
    <source>
        <dbReference type="ARBA" id="ARBA00022737"/>
    </source>
</evidence>
<keyword evidence="3" id="KW-0472">Membrane</keyword>
<dbReference type="CDD" id="cd00118">
    <property type="entry name" value="LysM"/>
    <property type="match status" value="1"/>
</dbReference>
<evidence type="ECO:0000256" key="2">
    <source>
        <dbReference type="SAM" id="MobiDB-lite"/>
    </source>
</evidence>
<dbReference type="PANTHER" id="PTHR32305">
    <property type="match status" value="1"/>
</dbReference>
<dbReference type="OrthoDB" id="8824750at2"/>
<evidence type="ECO:0000313" key="5">
    <source>
        <dbReference type="EMBL" id="TWD85750.1"/>
    </source>
</evidence>
<dbReference type="Proteomes" id="UP000319722">
    <property type="component" value="Unassembled WGS sequence"/>
</dbReference>
<keyword evidence="1" id="KW-0677">Repeat</keyword>
<dbReference type="InterPro" id="IPR006530">
    <property type="entry name" value="YD"/>
</dbReference>
<dbReference type="InterPro" id="IPR031325">
    <property type="entry name" value="RHS_repeat"/>
</dbReference>
<keyword evidence="3" id="KW-0812">Transmembrane</keyword>
<feature type="region of interest" description="Disordered" evidence="2">
    <location>
        <begin position="4140"/>
        <end position="4159"/>
    </location>
</feature>
<gene>
    <name evidence="5" type="ORF">FB547_105262</name>
</gene>
<dbReference type="PANTHER" id="PTHR32305:SF15">
    <property type="entry name" value="PROTEIN RHSA-RELATED"/>
    <property type="match status" value="1"/>
</dbReference>
<protein>
    <submittedName>
        <fullName evidence="5">YD repeat-containing protein</fullName>
    </submittedName>
</protein>
<feature type="domain" description="LysM" evidence="4">
    <location>
        <begin position="5949"/>
        <end position="5993"/>
    </location>
</feature>
<dbReference type="SMART" id="SM00257">
    <property type="entry name" value="LysM"/>
    <property type="match status" value="2"/>
</dbReference>
<dbReference type="InterPro" id="IPR032109">
    <property type="entry name" value="Big_3_5"/>
</dbReference>
<sequence>MVAIVSGNSLGLSLSSLSTLGQRGQLGTAGQGRSGEQSFVNIANGNLVLQGRDDVLMGRGLDVQAVRTYNSQGLLSDDNGDNWNVGAFGQKVVLTSGTLGAAGSTLTRTDRDGAQAVYTWDAAQSRYVSPTGAGAFDTIAYDSGASQLIWTDGDTGRIERYQSNGAGRLVSATDTDGNTVSYAYNANGTVQSVTDANGDVSHYDYSGTNLTQIRTVSGGVTATTVRYAYDASNRLSKVTVDLSPGDNAVSDNNVYVTTYTYDGASKRVASVTQSDGTQLSFTYVQAGGSYKVATVTDALGATTSFSYDTAQKTTTVTDPLGAQSVYLYDAQGQLLQVRSGVTAANVAGLSQVSYAYDAAGNVTLVTDGEGHKVALQYDDHGNLIREVDSAGDTRVRTYNSANQLLTDTIYADAAVVDRGAFNKDAALPETTRYVYAAGSANRLRFAITPQGNVTEYRYDAYGQRTSAIAYAGAAYNTAALALTEVPTEAQLSSWAAAQDLTRTELTELVYDARGQLSSSTTYASTAANGSGVAGTAATTQYIYDPRGLLLQKIEPAATTGGATAVTTYTYDGLGRLLAVSAPSLDGGATPNTTVTSYDDAGGKTSVTMANGLVTVSAYDKAGRLVSVTQQSAGTGVLGTTSYAYDKDGNLLMTQDPTGVRKWMLYDEVDRKIAEIDATGAVIEYVYNANGQLRETIAYTSRIGTANLVDGAGKPTTAWSATNTTTSLNALRPAATAQDQKVWRFYDTANRLAWQVDALGYVTQTTYDGASRILTVTQLANPIDVTLLGNGANVQILVDAATVGGITLNVDAAPAPLGSAVTLTATIEGTNPGGMVTFFNGETVIGSAMVVNGVATLVTNELPVGVNSVRAAYSGDVQRPASVSPIALKTISGATTGATLSFSSRFDAYGGAFGIHPSYGEAVTLSVTLTTVQPPGLAPAAGEVKFYNGTVFIGTATVIGGLAMLEIDSLPVGNLSIRAEYVGDAMHAAATSSPQSLTISPNPTKTVLVVSGSDSALNLSASVGTASLFPFSPSGTVTFYNGATVVGTAALVNGVASIQIAGPASAAAFKAVYSGDAINATSNTLGQAGAVVPSPSQTTLTVSATSVTQGQPVTLTAQVAGASPSGLVTFFAGATFLGRASVVNGVATLVTNYLPLGASVLQASYGGDANNQGSVMAAGPSVQVAAGTTTVPGPTVVADSVTLYQGFRRPIIGIPVQIGATASTGSGGTFSIFEGQTLVGVGSDYYFTIPPLSLGTHNLTAVYSGDASSPAGVSQTLQIVIEKAPPAIEVTSSRSQATAGSPLTLTAKIAVSPMDVYYDGAFNGPPVTGPVTFYSNGTAIGTADVINGVATLTLSSLPLGTASITASYAGDANFKTATTERSLYQQVVASTQAVSTTTTLTISQATGSYGSPLILTAAVTAGAGSFIAPAGTVSFYNGLELLGTVVLVNGQASLSVDHLPVGRPALRAVYSGGADNTTSAADLLGISVVKASSETTLTVSATSVTQGQPVTLTAQVAGASPSGLVTFFAGATFLGRASVVNGVATLVTNYLPLGASVLQASYGGDANNQGSVMAAGPSVQVAAGSTTVPGPTVVADSVTLSQGFTPRPVLGVPVGLYVSLYPSSGSSGGTFSIFEGQTLLGVGSGSSFQIPPLSLGTHNLTAVYSGDASSPAGVSQTLQIVIEKAPPAIEVTSSRSQATAGSPLTLTAKIAVSPMDVYYDGAFNGPPVTGPVTFYSNGTAIGTADVINGVATLTLSSLPLGTASITASYAGDASYQAVSVASYRALSQQIVAAPVESFVGLTTSPAAPVYGAPLILTATPSGQGNPEGGTVSFYDGATLLGTVALVNGKATLSMSNLEVGSHFIQAVYSGDANNATSQTTANVTIARAPATLTNLTAASVAKDGTLSVQVNGVAPGGLVSFYDGIRLLGTARVANGVATLSGVFLPPGTHTFTAAYAGDVHNLDGEVSFTQVVQGTPVTTIYAALDIQQDRTVTELYNRDGRLQGTLDAEGYLTEYKYDAAGELVQTIRYANRAADFASVSARIAAIAIARASYNLSGLRPNTSSSADINAYNFYDAQGRLVGQVDGEGYLTETIYDLRGNVTGTKRYANPAGAVNAASTLDSIRPSADAAQDQTVTQTWSAANQLLTRTNPEGTVTRFAYDSIGQLVQTTTAVGTADERTSRALYDLQGRLIGQLDGRGSDVVALTDPFALWAANGLTHAYDAAGRRTSTTDANGHRTLFFYDPIGRLRYTVNAVGEVTESRYSAQGQLAEEVVYGTRVDVATLGATTPGGLNTATLASQLAAVADATKDTHVLHSYNATGTRARTTDALGSTTSYSYNAFREATASSYALKSGYVVTDTVSYDRRGLQTRSVGDAATLAITRRQTYDAFGRVIESFDGNNNRSQVAYDRLGRVVTTIDALNGSHTTSYDAFDRVLTQRDALFNTTSYSYNTANRSTTVTTPEGVTMTTVRTRQGQTQSVTDGRGNTTSYSYDKSGNLLQTSVPLGAATVTTGSAYDKTGLVLTSTDANGVVTSYAYDAANRLLTRAVDPTGLNLVTAYGYDAKGQTVSVTDPRGVVTATEYDLNGQLVRQVVDPTGLNLVTTYAYDTTGQVLRVTTPNGSVTQYTYDGAGRRVKEQVDPEGLNLTRSYEYDAADNLTRSIDANGNATRYAYDANNRRVFTLDALGNLSRQEYDAEGRVIRLTSYAAPIDTTGLGNAPTVAQIQAKVVVTAGSDVTESRRYDRDGRLAFSVDGTGAVVQYIYDGANNVIETRAYANRISLAGWNLASNPPVVADAARDERVRTVYDSLNRANWRVDGAGGVTQYTRDANGNVIEALAYANAMGSAAFNAWDGAGAPVVTADPARDTRVRTVYDNANRASWSVDALGNVSRTTYDANGNILETRAYATLLDAAALAAWDGRSAPAPVADDAHDARVRNVYDAANRQSWRADGTGAVQHTEYDGNGNVTSRRQYVNTIAYASAPDSVVASDEDRATDYLYDGANRLRYELRYTNTSDLASGVGEMRQVTSYDYDGVGRLVRQTAHAWPLFSYVPNDIDAVFGNLTVAPDIDQSQYMAYDAAGRLTWRVDGVGAVTRNTYDGTGRIVRTVQYARPIDVLGFSGAANGYDLPHLSESALLTAVQLDAGADRVSVFAHDGAGRRTFTVDALGGVTRTIYDAFGNVTQQIGYANPIAAPTTATTYTDTALQGVVSLNAGADRIQRFAYDQSNRQVFAVNAQGAVTESIYDGLGQVVQSRGFAQAINVAGLSTTASVSDIRARTAVDTANDRVSSHVFNAGGQEIYSVDPLGFVSKTDYDGLGQVRGTLQYALSIPAGTASTAAAIAAAVVTSAEDRSKSFQYDAVGRVLSSVDPMGFTESWTYDALDNKTGYTNAKGSVWQYEYDRSGRMLLEISPQVELTAVTAGGDGRLQVDAGSSGVGNVITVLVYDSFGNLRSRTEGAGRPEQRTTSYEYDRVGRQVKVIYPPVGVYNPSGDAFVVDGLDSRHDTIQTLYTETTYDALGNAVANRDIGGNYSYKTYDLVGRVAHEVDALGFVTGYTRNTFGDATVLTRYAVATGLAAGHPESLGRAQVQATVDALVHDADRTLSTTYDRLGRGIEVREAAVYVHEGGSNTAQDTFAGKTTRNTYNTFGELTQVAQLKSAGTWTLSTNFYDRRGQQVANVDAMGYLTTQAFDAAGNTTMRIEYAKAVSWAGTSSLAGWTGTVNAGGTPPAHSADANNDRRVDSAYDRNNRKTSETRKNVEYSIASNGTSTRGDLTTSYGYDAVGNLTRTTDAAGASTYSYYDALGRVTAVAEPTRTSTVTGAAITPLTVFRRDAYGNVVMKTEYVNGADANGAPLAPSPLPPYALAPNPEVAFIEGNPLWAKEGVVGYIASAPFEGGTALYRINNTYFGKHLYTTNLSEYQSWLAMPNNVGEGIQGYVATAEQPGSVRLYRLTSAQPGFVDVVYTTSLAEVQALTSNPQYPYVVDEGQPVYLGGSATGPFDAQLTRYVGPSLSFMTGFDHLYLPDRKPVDAWSDADTLARTDRTSYAQYDAMGHTVQSTDAMGVNHYSSYNSQGLIAKEWQGVTDNAGTVRTLYRAYEYDALGHQTHIYDPATSTDSTDYTQGAAATNGIYTTRPRAVVTPGAYGSGEGEGGNPVPSPDGNAPPIASYGSVALSHLANLVNAAGGAVQVQFDFITPSYDVAGTENTEPSTVPGHAASYSRTFLTPGEVLRPDGVTVSPDNEPIASVTAIRILQWNGAAWVTLWQGSPAEATGQDTLNAGAGVSGAKVDTALEYNAFGELTAKRVNGQLGEYFDYDRAGRLWRTNAGDGVDKIALYDLQGRQTADIRSAGSGRGDINLRSAADAQQVAQLSDVRRTDTTYDLIGHILSQALPERQEVQGGVSVRTDALVGGIAARAVHGAEGWSGSNTVNLGWNALGGLGSGDVRVDLYYIPVDAQGNEGPEQVRSQILNATQGSGGASFSWNPAAGEGYGGIGRISRVVVAKKDLQANWQTLISQNGVGYTGQSLQVASPDDPNAWVQVQYRLAGSNGAWSELSTVRFGDAARGDLSGLALGRYEYQAITHAPGQSDRTTSMGVFEITPRPLATFGVAGVNGSAQTLDWQGPGAGDLQTIRVRPVGGSWSAPWGINRAAGSDWSTIDLSGLGAGQYEYEILWTHPGEAGPYAHATGQINKVDGTPGTPGTPPTPAQGLPHIDGLYVESRQEKIGDDEQTGPIYQTIFVVRVPGPPPGSISSFGVRIKGSGSGLLPLEIRQRSDLGWEVNITNAHLPAGLYEYSYGFFPGIGAAATAHALGDLALDSAGSVSITDTTPPYVPGTPGTPGTPPTPPQYGWGATDSGPYPISQDPLLGGRVIGQSPGLNGLDGYQRPLVKQTIDRWGNVLSINDPRSTAWVTNYSYNANNQMVRQVQTDADGNPGLDANGNIGNANAPVTQVYYDAMGRQVAVRDANGNVNGQEWDAGGNLVRELHADGNGVDTGVVTHAYDAFGNKVRTVDAEHNATAFVFDKLDRQVRTTFESVGISQSQRWDQAGRLLSQTNGAGETVRYDYDLRGNLIATTQPLGQSTRAGYDAFNRKVVEMDGNGALATWKYDYFGQLRRHSDIGGVNYVYSYDNARQLVAQSNGWGQNRVYNYDAAGQQTRIQDIAIGQTSSYRYDLSGRRVREITVKGNVTYQDNHIAYDALGRMRWVSDARAVLTIEYDKVGNRTHIHTHVNDADVSMLPPDSDRYFQYDAMNRQTLVDSATADGSTLGPDGHRLAYDHNGRRTSDKHEGIRIVQVEGQWTAQAGGETEEVYGYDGMNRLTSTTRDGTVVDLRTYDGASRVLASGVSGLDAQYTALHTQYQGVTGSDPLQVRQSQYDDNGRLVFQSTLAHVSPFVSPSGQSFSGVSYTYDDAGNVLGYLTANADPANPTFVSTTNTLQRAEGYRQLTSFSQTRPATGPAAGTVTAQGLVGYNYDANGFLTHTGDPGNQSVTQNHFFVNDANGTALYAYYGDPASPMQGQRQLVVNGEVLGRYGWVPDQLYAGVSFPVPGFTPYTQKASFSLGYQPINGNYPAGTPGTYAVGAGDTLQSIAKGAYGDANLWYLIADANGLGGNAEMRVGQVLTIPAHVSNANNSATFKPYDPSKIMEGTNPTMMATPQSQDGGCGVVGQIIMVVVAVVVTIWTAGAAAGAMGAATGAAGGTMSAGMAALGGTYGAGIAVGAGAIGGAVGSIASQGVGIAIGAQDQFSWKGVALGAIGGGISGGLGAVANGAVPALQSLAGNGMGVTMARAAIGSALTQGIAVATGLQDKFSWRSVAASAVGGGVSAAVSGAIGSSFGTDTFGQFANRAVSGFAGGLTTAALRGGRVSATQVAVDAFGNALGDSLASANGQSSRNDDLDAFLALNDNFSGSSYTFADSMAGRQAANNPMGLRTSSEAGSTDGVPGRGITQIVAEMGQSSTYTAQAKDSISKILGTSNPQAIGDFMRANNMTNSTIYAGRDYAIPGAMNALGDNSVLGQDALNVDNSRLKAIADVRAAQAATYRNENYGNEGRYSTPSVSSTYDDISWLSRRGRPMVEQPVYDSMTGMPTGMTEMVPGSNRAEMSYGDQMAHIGQVGVGALKGLVNGVPKMVMAGVDLLWQSAAYQGATEMGLDTTQSLAAARQSTAGWTDGTVLPYANRDQQLGGIGGELVSPMVYGKGFQLAGSAISATGDLYSLTRTAGNAVEGWAAGQIERATLTTMEREAWIPSSQIRQTQQSVSYAKRDELGNVRYTIDDVARGFAENPADDRLVVDVVKMRDGGYTSVDNSRVTVVNVGGGAEMRVRLQGADDLLTASQADRFTIYPKGGDPVVPTTWGQAAELRIGEQSKTFSTTYPFGMSGIPKVSGAPAGSIWSPYAKLPWSR</sequence>
<dbReference type="EMBL" id="VIVL01000005">
    <property type="protein sequence ID" value="TWD85750.1"/>
    <property type="molecule type" value="Genomic_DNA"/>
</dbReference>
<dbReference type="Pfam" id="PF18885">
    <property type="entry name" value="DUF5648"/>
    <property type="match status" value="1"/>
</dbReference>